<evidence type="ECO:0000313" key="3">
    <source>
        <dbReference type="EMBL" id="ACE03976.1"/>
    </source>
</evidence>
<evidence type="ECO:0000259" key="2">
    <source>
        <dbReference type="SMART" id="SM01321"/>
    </source>
</evidence>
<proteinExistence type="predicted"/>
<dbReference type="PANTHER" id="PTHR36966:SF1">
    <property type="entry name" value="REP-ASSOCIATED TYROSINE TRANSPOSASE"/>
    <property type="match status" value="1"/>
</dbReference>
<dbReference type="InterPro" id="IPR052715">
    <property type="entry name" value="RAYT_transposase"/>
</dbReference>
<dbReference type="Gene3D" id="3.30.70.1290">
    <property type="entry name" value="Transposase IS200-like"/>
    <property type="match status" value="1"/>
</dbReference>
<sequence length="224" mass="26018">MNKRIAEKDDKKHPLPKRKHLRLPEYDYAQERAYFVTVCTQDKKCLFGDVVDTAMVLNDAGEMIKSVWDAIPEQYPGIETDEFVVMPNHFHGIIVIADSSVGATPRGCPDIMTPHDEERQRLRQAPEDGQAQGPAPTRNHEHGLSLPDVVHRFKTMTTNGYIRGVKQHDWKPFNGKLWQRNYFERVIRNERELHEMQAYITNNPLKWTLDHENPDCTQNPKHTP</sequence>
<gene>
    <name evidence="3" type="ordered locus">Cphamn1_1035</name>
</gene>
<protein>
    <recommendedName>
        <fullName evidence="2">Transposase IS200-like domain-containing protein</fullName>
    </recommendedName>
</protein>
<dbReference type="GO" id="GO:0006313">
    <property type="term" value="P:DNA transposition"/>
    <property type="evidence" value="ECO:0007669"/>
    <property type="project" value="InterPro"/>
</dbReference>
<evidence type="ECO:0000256" key="1">
    <source>
        <dbReference type="SAM" id="MobiDB-lite"/>
    </source>
</evidence>
<dbReference type="SMART" id="SM01321">
    <property type="entry name" value="Y1_Tnp"/>
    <property type="match status" value="1"/>
</dbReference>
<dbReference type="AlphaFoldDB" id="B3EQ44"/>
<dbReference type="KEGG" id="cpb:Cphamn1_1035"/>
<dbReference type="PANTHER" id="PTHR36966">
    <property type="entry name" value="REP-ASSOCIATED TYROSINE TRANSPOSASE"/>
    <property type="match status" value="1"/>
</dbReference>
<feature type="region of interest" description="Disordered" evidence="1">
    <location>
        <begin position="120"/>
        <end position="145"/>
    </location>
</feature>
<dbReference type="SUPFAM" id="SSF143422">
    <property type="entry name" value="Transposase IS200-like"/>
    <property type="match status" value="1"/>
</dbReference>
<dbReference type="OrthoDB" id="9794403at2"/>
<dbReference type="HOGENOM" id="CLU_101329_0_0_10"/>
<dbReference type="eggNOG" id="COG1943">
    <property type="taxonomic scope" value="Bacteria"/>
</dbReference>
<name>B3EQ44_CHLPB</name>
<dbReference type="GO" id="GO:0043565">
    <property type="term" value="F:sequence-specific DNA binding"/>
    <property type="evidence" value="ECO:0007669"/>
    <property type="project" value="TreeGrafter"/>
</dbReference>
<dbReference type="GO" id="GO:0004803">
    <property type="term" value="F:transposase activity"/>
    <property type="evidence" value="ECO:0007669"/>
    <property type="project" value="InterPro"/>
</dbReference>
<dbReference type="InterPro" id="IPR002686">
    <property type="entry name" value="Transposase_17"/>
</dbReference>
<accession>B3EQ44</accession>
<organism evidence="3">
    <name type="scientific">Chlorobium phaeobacteroides (strain BS1)</name>
    <dbReference type="NCBI Taxonomy" id="331678"/>
    <lineage>
        <taxon>Bacteria</taxon>
        <taxon>Pseudomonadati</taxon>
        <taxon>Chlorobiota</taxon>
        <taxon>Chlorobiia</taxon>
        <taxon>Chlorobiales</taxon>
        <taxon>Chlorobiaceae</taxon>
        <taxon>Chlorobium/Pelodictyon group</taxon>
        <taxon>Chlorobium</taxon>
    </lineage>
</organism>
<dbReference type="InterPro" id="IPR036515">
    <property type="entry name" value="Transposase_17_sf"/>
</dbReference>
<dbReference type="EMBL" id="CP001101">
    <property type="protein sequence ID" value="ACE03976.1"/>
    <property type="molecule type" value="Genomic_DNA"/>
</dbReference>
<feature type="domain" description="Transposase IS200-like" evidence="2">
    <location>
        <begin position="29"/>
        <end position="203"/>
    </location>
</feature>
<reference evidence="3" key="1">
    <citation type="submission" date="2008-06" db="EMBL/GenBank/DDBJ databases">
        <title>Complete sequence of Chlorobium phaeobacteroides BS1.</title>
        <authorList>
            <consortium name="US DOE Joint Genome Institute"/>
            <person name="Lucas S."/>
            <person name="Copeland A."/>
            <person name="Lapidus A."/>
            <person name="Glavina del Rio T."/>
            <person name="Dalin E."/>
            <person name="Tice H."/>
            <person name="Bruce D."/>
            <person name="Goodwin L."/>
            <person name="Pitluck S."/>
            <person name="Schmutz J."/>
            <person name="Larimer F."/>
            <person name="Land M."/>
            <person name="Hauser L."/>
            <person name="Kyrpides N."/>
            <person name="Ovchinnikova G."/>
            <person name="Li T."/>
            <person name="Liu Z."/>
            <person name="Zhao F."/>
            <person name="Overmann J."/>
            <person name="Bryant D.A."/>
            <person name="Richardson P."/>
        </authorList>
    </citation>
    <scope>NUCLEOTIDE SEQUENCE [LARGE SCALE GENOMIC DNA]</scope>
    <source>
        <strain evidence="3">BS1</strain>
    </source>
</reference>